<proteinExistence type="predicted"/>
<dbReference type="AlphaFoldDB" id="A0A016WG39"/>
<sequence>MLFSKLQILIMCALFVAVHSEDPCRECTRRGPHACCTTPSGRCCWIRKKRTIDPEGGWIYEPMVIHSPADM</sequence>
<dbReference type="EMBL" id="JARK01000352">
    <property type="protein sequence ID" value="EYC37978.1"/>
    <property type="molecule type" value="Genomic_DNA"/>
</dbReference>
<evidence type="ECO:0000256" key="1">
    <source>
        <dbReference type="SAM" id="SignalP"/>
    </source>
</evidence>
<evidence type="ECO:0000313" key="3">
    <source>
        <dbReference type="Proteomes" id="UP000024635"/>
    </source>
</evidence>
<gene>
    <name evidence="2" type="primary">Acey_s0752.g2052</name>
    <name evidence="2" type="ORF">Y032_0752g2052</name>
</gene>
<name>A0A016WG39_9BILA</name>
<reference evidence="3" key="1">
    <citation type="journal article" date="2015" name="Nat. Genet.">
        <title>The genome and transcriptome of the zoonotic hookworm Ancylostoma ceylanicum identify infection-specific gene families.</title>
        <authorList>
            <person name="Schwarz E.M."/>
            <person name="Hu Y."/>
            <person name="Antoshechkin I."/>
            <person name="Miller M.M."/>
            <person name="Sternberg P.W."/>
            <person name="Aroian R.V."/>
        </authorList>
    </citation>
    <scope>NUCLEOTIDE SEQUENCE</scope>
    <source>
        <strain evidence="3">HY135</strain>
    </source>
</reference>
<comment type="caution">
    <text evidence="2">The sequence shown here is derived from an EMBL/GenBank/DDBJ whole genome shotgun (WGS) entry which is preliminary data.</text>
</comment>
<feature type="chain" id="PRO_5001494628" evidence="1">
    <location>
        <begin position="21"/>
        <end position="71"/>
    </location>
</feature>
<protein>
    <submittedName>
        <fullName evidence="2">Uncharacterized protein</fullName>
    </submittedName>
</protein>
<keyword evidence="1" id="KW-0732">Signal</keyword>
<evidence type="ECO:0000313" key="2">
    <source>
        <dbReference type="EMBL" id="EYC37978.1"/>
    </source>
</evidence>
<organism evidence="2 3">
    <name type="scientific">Ancylostoma ceylanicum</name>
    <dbReference type="NCBI Taxonomy" id="53326"/>
    <lineage>
        <taxon>Eukaryota</taxon>
        <taxon>Metazoa</taxon>
        <taxon>Ecdysozoa</taxon>
        <taxon>Nematoda</taxon>
        <taxon>Chromadorea</taxon>
        <taxon>Rhabditida</taxon>
        <taxon>Rhabditina</taxon>
        <taxon>Rhabditomorpha</taxon>
        <taxon>Strongyloidea</taxon>
        <taxon>Ancylostomatidae</taxon>
        <taxon>Ancylostomatinae</taxon>
        <taxon>Ancylostoma</taxon>
    </lineage>
</organism>
<accession>A0A016WG39</accession>
<dbReference type="Proteomes" id="UP000024635">
    <property type="component" value="Unassembled WGS sequence"/>
</dbReference>
<feature type="signal peptide" evidence="1">
    <location>
        <begin position="1"/>
        <end position="20"/>
    </location>
</feature>
<keyword evidence="3" id="KW-1185">Reference proteome</keyword>